<feature type="non-terminal residue" evidence="1">
    <location>
        <position position="1"/>
    </location>
</feature>
<dbReference type="Proteomes" id="UP000789702">
    <property type="component" value="Unassembled WGS sequence"/>
</dbReference>
<evidence type="ECO:0000313" key="1">
    <source>
        <dbReference type="EMBL" id="CAG8636553.1"/>
    </source>
</evidence>
<name>A0ACA9N7Z6_9GLOM</name>
<keyword evidence="2" id="KW-1185">Reference proteome</keyword>
<dbReference type="EMBL" id="CAJVPU010013992">
    <property type="protein sequence ID" value="CAG8636553.1"/>
    <property type="molecule type" value="Genomic_DNA"/>
</dbReference>
<accession>A0ACA9N7Z6</accession>
<evidence type="ECO:0000313" key="2">
    <source>
        <dbReference type="Proteomes" id="UP000789702"/>
    </source>
</evidence>
<proteinExistence type="predicted"/>
<comment type="caution">
    <text evidence="1">The sequence shown here is derived from an EMBL/GenBank/DDBJ whole genome shotgun (WGS) entry which is preliminary data.</text>
</comment>
<reference evidence="1" key="1">
    <citation type="submission" date="2021-06" db="EMBL/GenBank/DDBJ databases">
        <authorList>
            <person name="Kallberg Y."/>
            <person name="Tangrot J."/>
            <person name="Rosling A."/>
        </authorList>
    </citation>
    <scope>NUCLEOTIDE SEQUENCE</scope>
    <source>
        <strain evidence="1">IL203A</strain>
    </source>
</reference>
<sequence>FTKISLMVWANTPFITNADELAHSNINQSGCELSLLAAI</sequence>
<organism evidence="1 2">
    <name type="scientific">Dentiscutata heterogama</name>
    <dbReference type="NCBI Taxonomy" id="1316150"/>
    <lineage>
        <taxon>Eukaryota</taxon>
        <taxon>Fungi</taxon>
        <taxon>Fungi incertae sedis</taxon>
        <taxon>Mucoromycota</taxon>
        <taxon>Glomeromycotina</taxon>
        <taxon>Glomeromycetes</taxon>
        <taxon>Diversisporales</taxon>
        <taxon>Gigasporaceae</taxon>
        <taxon>Dentiscutata</taxon>
    </lineage>
</organism>
<protein>
    <submittedName>
        <fullName evidence="1">1261_t:CDS:1</fullName>
    </submittedName>
</protein>
<gene>
    <name evidence="1" type="ORF">DHETER_LOCUS8633</name>
</gene>